<dbReference type="Proteomes" id="UP001445076">
    <property type="component" value="Unassembled WGS sequence"/>
</dbReference>
<evidence type="ECO:0000313" key="2">
    <source>
        <dbReference type="EMBL" id="KAK8747875.1"/>
    </source>
</evidence>
<dbReference type="AlphaFoldDB" id="A0AAW0XXZ4"/>
<dbReference type="EMBL" id="JARKIK010000013">
    <property type="protein sequence ID" value="KAK8747875.1"/>
    <property type="molecule type" value="Genomic_DNA"/>
</dbReference>
<comment type="caution">
    <text evidence="2">The sequence shown here is derived from an EMBL/GenBank/DDBJ whole genome shotgun (WGS) entry which is preliminary data.</text>
</comment>
<reference evidence="2" key="2">
    <citation type="submission" date="2024-01" db="EMBL/GenBank/DDBJ databases">
        <authorList>
            <person name="He J."/>
            <person name="Wang M."/>
            <person name="Zheng J."/>
            <person name="Liu Z."/>
        </authorList>
    </citation>
    <scope>NUCLEOTIDE SEQUENCE</scope>
    <source>
        <strain evidence="2">ZL_2023a</strain>
        <tissue evidence="2">Muscle</tissue>
    </source>
</reference>
<keyword evidence="3" id="KW-1185">Reference proteome</keyword>
<name>A0AAW0XXZ4_CHEQU</name>
<proteinExistence type="predicted"/>
<organism evidence="2 3">
    <name type="scientific">Cherax quadricarinatus</name>
    <name type="common">Australian red claw crayfish</name>
    <dbReference type="NCBI Taxonomy" id="27406"/>
    <lineage>
        <taxon>Eukaryota</taxon>
        <taxon>Metazoa</taxon>
        <taxon>Ecdysozoa</taxon>
        <taxon>Arthropoda</taxon>
        <taxon>Crustacea</taxon>
        <taxon>Multicrustacea</taxon>
        <taxon>Malacostraca</taxon>
        <taxon>Eumalacostraca</taxon>
        <taxon>Eucarida</taxon>
        <taxon>Decapoda</taxon>
        <taxon>Pleocyemata</taxon>
        <taxon>Astacidea</taxon>
        <taxon>Parastacoidea</taxon>
        <taxon>Parastacidae</taxon>
        <taxon>Cherax</taxon>
    </lineage>
</organism>
<reference evidence="2 3" key="1">
    <citation type="journal article" date="2024" name="BMC Genomics">
        <title>Genome assembly of redclaw crayfish (Cherax quadricarinatus) provides insights into its immune adaptation and hypoxia tolerance.</title>
        <authorList>
            <person name="Liu Z."/>
            <person name="Zheng J."/>
            <person name="Li H."/>
            <person name="Fang K."/>
            <person name="Wang S."/>
            <person name="He J."/>
            <person name="Zhou D."/>
            <person name="Weng S."/>
            <person name="Chi M."/>
            <person name="Gu Z."/>
            <person name="He J."/>
            <person name="Li F."/>
            <person name="Wang M."/>
        </authorList>
    </citation>
    <scope>NUCLEOTIDE SEQUENCE [LARGE SCALE GENOMIC DNA]</scope>
    <source>
        <strain evidence="2">ZL_2023a</strain>
    </source>
</reference>
<feature type="region of interest" description="Disordered" evidence="1">
    <location>
        <begin position="17"/>
        <end position="133"/>
    </location>
</feature>
<evidence type="ECO:0000256" key="1">
    <source>
        <dbReference type="SAM" id="MobiDB-lite"/>
    </source>
</evidence>
<gene>
    <name evidence="2" type="ORF">OTU49_016203</name>
</gene>
<sequence length="152" mass="17267">MDGYMNESLDLNVSLERNRANDDVNKPSISEVNDSKLKKRKSKIPFLSNNKETEFIKYPSPRRTSEENVNQLKSRRKSSPSECADSQQIPINEVSPSRKSKESNSQNENKELEAGSTLTPKRSRKSLSRKDHIYQSELEVLAGLPDITSNVK</sequence>
<accession>A0AAW0XXZ4</accession>
<feature type="compositionally biased region" description="Polar residues" evidence="1">
    <location>
        <begin position="80"/>
        <end position="107"/>
    </location>
</feature>
<dbReference type="EMBL" id="JARKIK010000013">
    <property type="protein sequence ID" value="KAK8747878.1"/>
    <property type="molecule type" value="Genomic_DNA"/>
</dbReference>
<protein>
    <submittedName>
        <fullName evidence="2">Uncharacterized protein</fullName>
    </submittedName>
</protein>
<evidence type="ECO:0000313" key="3">
    <source>
        <dbReference type="Proteomes" id="UP001445076"/>
    </source>
</evidence>